<keyword evidence="11 26" id="KW-0418">Kinase</keyword>
<dbReference type="SUPFAM" id="SSF47384">
    <property type="entry name" value="Homodimeric domain of signal transducing histidine kinase"/>
    <property type="match status" value="1"/>
</dbReference>
<dbReference type="AlphaFoldDB" id="A0A7W5VF43"/>
<dbReference type="CDD" id="cd00075">
    <property type="entry name" value="HATPase"/>
    <property type="match status" value="1"/>
</dbReference>
<comment type="cofactor">
    <cofactor evidence="3">
        <name>Mg(2+)</name>
        <dbReference type="ChEBI" id="CHEBI:18420"/>
    </cofactor>
</comment>
<keyword evidence="20" id="KW-0464">Manganese</keyword>
<evidence type="ECO:0000256" key="3">
    <source>
        <dbReference type="ARBA" id="ARBA00001946"/>
    </source>
</evidence>
<keyword evidence="9 23" id="KW-0812">Transmembrane</keyword>
<dbReference type="InterPro" id="IPR004358">
    <property type="entry name" value="Sig_transdc_His_kin-like_C"/>
</dbReference>
<dbReference type="PANTHER" id="PTHR44936">
    <property type="entry name" value="SENSOR PROTEIN CREC"/>
    <property type="match status" value="1"/>
</dbReference>
<dbReference type="Pfam" id="PF00672">
    <property type="entry name" value="HAMP"/>
    <property type="match status" value="1"/>
</dbReference>
<dbReference type="EMBL" id="JACIBV010000001">
    <property type="protein sequence ID" value="MBB3730330.1"/>
    <property type="molecule type" value="Genomic_DNA"/>
</dbReference>
<organism evidence="26 27">
    <name type="scientific">Nonomuraea dietziae</name>
    <dbReference type="NCBI Taxonomy" id="65515"/>
    <lineage>
        <taxon>Bacteria</taxon>
        <taxon>Bacillati</taxon>
        <taxon>Actinomycetota</taxon>
        <taxon>Actinomycetes</taxon>
        <taxon>Streptosporangiales</taxon>
        <taxon>Streptosporangiaceae</taxon>
        <taxon>Nonomuraea</taxon>
    </lineage>
</organism>
<evidence type="ECO:0000256" key="20">
    <source>
        <dbReference type="ARBA" id="ARBA00023211"/>
    </source>
</evidence>
<dbReference type="RefSeq" id="WP_344839837.1">
    <property type="nucleotide sequence ID" value="NZ_BAAAXX010000091.1"/>
</dbReference>
<evidence type="ECO:0000256" key="13">
    <source>
        <dbReference type="ARBA" id="ARBA00022840"/>
    </source>
</evidence>
<proteinExistence type="predicted"/>
<dbReference type="PROSITE" id="PS50885">
    <property type="entry name" value="HAMP"/>
    <property type="match status" value="1"/>
</dbReference>
<keyword evidence="15" id="KW-0904">Protein phosphatase</keyword>
<dbReference type="Pfam" id="PF02518">
    <property type="entry name" value="HATPase_c"/>
    <property type="match status" value="1"/>
</dbReference>
<name>A0A7W5VF43_9ACTN</name>
<dbReference type="InterPro" id="IPR036890">
    <property type="entry name" value="HATPase_C_sf"/>
</dbReference>
<dbReference type="Pfam" id="PF00512">
    <property type="entry name" value="HisKA"/>
    <property type="match status" value="1"/>
</dbReference>
<dbReference type="Gene3D" id="6.10.340.10">
    <property type="match status" value="1"/>
</dbReference>
<dbReference type="GO" id="GO:0000155">
    <property type="term" value="F:phosphorelay sensor kinase activity"/>
    <property type="evidence" value="ECO:0007669"/>
    <property type="project" value="InterPro"/>
</dbReference>
<evidence type="ECO:0000256" key="21">
    <source>
        <dbReference type="ARBA" id="ARBA00040454"/>
    </source>
</evidence>
<keyword evidence="8" id="KW-0808">Transferase</keyword>
<dbReference type="CDD" id="cd06225">
    <property type="entry name" value="HAMP"/>
    <property type="match status" value="1"/>
</dbReference>
<comment type="subcellular location">
    <subcellularLocation>
        <location evidence="4">Cell membrane</location>
        <topology evidence="4">Multi-pass membrane protein</topology>
    </subcellularLocation>
</comment>
<dbReference type="GO" id="GO:0005524">
    <property type="term" value="F:ATP binding"/>
    <property type="evidence" value="ECO:0007669"/>
    <property type="project" value="UniProtKB-KW"/>
</dbReference>
<keyword evidence="16 23" id="KW-1133">Transmembrane helix</keyword>
<dbReference type="InterPro" id="IPR036097">
    <property type="entry name" value="HisK_dim/P_sf"/>
</dbReference>
<comment type="cofactor">
    <cofactor evidence="2">
        <name>Mn(2+)</name>
        <dbReference type="ChEBI" id="CHEBI:29035"/>
    </cofactor>
</comment>
<dbReference type="SMART" id="SM00388">
    <property type="entry name" value="HisKA"/>
    <property type="match status" value="1"/>
</dbReference>
<reference evidence="26 27" key="1">
    <citation type="submission" date="2020-08" db="EMBL/GenBank/DDBJ databases">
        <title>Sequencing the genomes of 1000 actinobacteria strains.</title>
        <authorList>
            <person name="Klenk H.-P."/>
        </authorList>
    </citation>
    <scope>NUCLEOTIDE SEQUENCE [LARGE SCALE GENOMIC DNA]</scope>
    <source>
        <strain evidence="26 27">DSM 44320</strain>
    </source>
</reference>
<keyword evidence="7" id="KW-0597">Phosphoprotein</keyword>
<evidence type="ECO:0000259" key="24">
    <source>
        <dbReference type="PROSITE" id="PS50109"/>
    </source>
</evidence>
<dbReference type="SMART" id="SM00304">
    <property type="entry name" value="HAMP"/>
    <property type="match status" value="1"/>
</dbReference>
<keyword evidence="12" id="KW-0378">Hydrolase</keyword>
<dbReference type="Gene3D" id="3.30.565.10">
    <property type="entry name" value="Histidine kinase-like ATPase, C-terminal domain"/>
    <property type="match status" value="1"/>
</dbReference>
<keyword evidence="19" id="KW-0843">Virulence</keyword>
<dbReference type="SUPFAM" id="SSF55874">
    <property type="entry name" value="ATPase domain of HSP90 chaperone/DNA topoisomerase II/histidine kinase"/>
    <property type="match status" value="1"/>
</dbReference>
<accession>A0A7W5VF43</accession>
<dbReference type="InterPro" id="IPR003661">
    <property type="entry name" value="HisK_dim/P_dom"/>
</dbReference>
<evidence type="ECO:0000256" key="18">
    <source>
        <dbReference type="ARBA" id="ARBA00023016"/>
    </source>
</evidence>
<keyword evidence="13" id="KW-0067">ATP-binding</keyword>
<evidence type="ECO:0000256" key="8">
    <source>
        <dbReference type="ARBA" id="ARBA00022679"/>
    </source>
</evidence>
<evidence type="ECO:0000256" key="10">
    <source>
        <dbReference type="ARBA" id="ARBA00022741"/>
    </source>
</evidence>
<dbReference type="Proteomes" id="UP000579945">
    <property type="component" value="Unassembled WGS sequence"/>
</dbReference>
<dbReference type="PROSITE" id="PS50109">
    <property type="entry name" value="HIS_KIN"/>
    <property type="match status" value="1"/>
</dbReference>
<keyword evidence="18" id="KW-0346">Stress response</keyword>
<dbReference type="CDD" id="cd00082">
    <property type="entry name" value="HisKA"/>
    <property type="match status" value="1"/>
</dbReference>
<evidence type="ECO:0000256" key="11">
    <source>
        <dbReference type="ARBA" id="ARBA00022777"/>
    </source>
</evidence>
<dbReference type="PANTHER" id="PTHR44936:SF9">
    <property type="entry name" value="SENSOR PROTEIN CREC"/>
    <property type="match status" value="1"/>
</dbReference>
<gene>
    <name evidence="26" type="ORF">FHR33_006190</name>
</gene>
<keyword evidence="6" id="KW-1003">Cell membrane</keyword>
<comment type="catalytic activity">
    <reaction evidence="1">
        <text>ATP + protein L-histidine = ADP + protein N-phospho-L-histidine.</text>
        <dbReference type="EC" id="2.7.13.3"/>
    </reaction>
</comment>
<evidence type="ECO:0000256" key="6">
    <source>
        <dbReference type="ARBA" id="ARBA00022475"/>
    </source>
</evidence>
<evidence type="ECO:0000256" key="14">
    <source>
        <dbReference type="ARBA" id="ARBA00022842"/>
    </source>
</evidence>
<dbReference type="InterPro" id="IPR003660">
    <property type="entry name" value="HAMP_dom"/>
</dbReference>
<evidence type="ECO:0000259" key="25">
    <source>
        <dbReference type="PROSITE" id="PS50885"/>
    </source>
</evidence>
<comment type="caution">
    <text evidence="26">The sequence shown here is derived from an EMBL/GenBank/DDBJ whole genome shotgun (WGS) entry which is preliminary data.</text>
</comment>
<protein>
    <recommendedName>
        <fullName evidence="21">Signal transduction histidine-protein kinase/phosphatase MprB</fullName>
        <ecNumber evidence="5">2.7.13.3</ecNumber>
    </recommendedName>
    <alternativeName>
        <fullName evidence="22">Mycobacterial persistence regulator B</fullName>
    </alternativeName>
</protein>
<keyword evidence="27" id="KW-1185">Reference proteome</keyword>
<feature type="domain" description="HAMP" evidence="25">
    <location>
        <begin position="188"/>
        <end position="241"/>
    </location>
</feature>
<evidence type="ECO:0000256" key="9">
    <source>
        <dbReference type="ARBA" id="ARBA00022692"/>
    </source>
</evidence>
<evidence type="ECO:0000256" key="1">
    <source>
        <dbReference type="ARBA" id="ARBA00000085"/>
    </source>
</evidence>
<dbReference type="SUPFAM" id="SSF158472">
    <property type="entry name" value="HAMP domain-like"/>
    <property type="match status" value="1"/>
</dbReference>
<evidence type="ECO:0000256" key="19">
    <source>
        <dbReference type="ARBA" id="ARBA00023026"/>
    </source>
</evidence>
<keyword evidence="14" id="KW-0460">Magnesium</keyword>
<dbReference type="InterPro" id="IPR005467">
    <property type="entry name" value="His_kinase_dom"/>
</dbReference>
<dbReference type="EC" id="2.7.13.3" evidence="5"/>
<evidence type="ECO:0000256" key="22">
    <source>
        <dbReference type="ARBA" id="ARBA00041776"/>
    </source>
</evidence>
<dbReference type="GO" id="GO:0004721">
    <property type="term" value="F:phosphoprotein phosphatase activity"/>
    <property type="evidence" value="ECO:0007669"/>
    <property type="project" value="UniProtKB-KW"/>
</dbReference>
<dbReference type="Gene3D" id="1.10.287.130">
    <property type="match status" value="1"/>
</dbReference>
<keyword evidence="10" id="KW-0547">Nucleotide-binding</keyword>
<feature type="domain" description="Histidine kinase" evidence="24">
    <location>
        <begin position="249"/>
        <end position="543"/>
    </location>
</feature>
<evidence type="ECO:0000256" key="7">
    <source>
        <dbReference type="ARBA" id="ARBA00022553"/>
    </source>
</evidence>
<evidence type="ECO:0000256" key="23">
    <source>
        <dbReference type="SAM" id="Phobius"/>
    </source>
</evidence>
<dbReference type="InterPro" id="IPR050980">
    <property type="entry name" value="2C_sensor_his_kinase"/>
</dbReference>
<feature type="transmembrane region" description="Helical" evidence="23">
    <location>
        <begin position="165"/>
        <end position="191"/>
    </location>
</feature>
<evidence type="ECO:0000256" key="5">
    <source>
        <dbReference type="ARBA" id="ARBA00012438"/>
    </source>
</evidence>
<dbReference type="SMART" id="SM00387">
    <property type="entry name" value="HATPase_c"/>
    <property type="match status" value="1"/>
</dbReference>
<keyword evidence="23" id="KW-0472">Membrane</keyword>
<dbReference type="PRINTS" id="PR00344">
    <property type="entry name" value="BCTRLSENSOR"/>
</dbReference>
<evidence type="ECO:0000256" key="12">
    <source>
        <dbReference type="ARBA" id="ARBA00022801"/>
    </source>
</evidence>
<evidence type="ECO:0000313" key="26">
    <source>
        <dbReference type="EMBL" id="MBB3730330.1"/>
    </source>
</evidence>
<evidence type="ECO:0000313" key="27">
    <source>
        <dbReference type="Proteomes" id="UP000579945"/>
    </source>
</evidence>
<keyword evidence="17" id="KW-0902">Two-component regulatory system</keyword>
<sequence length="550" mass="56645">MHRRLLAVLVPLAVLLVAALGVPLSVTVAEREMQETYVDRLNDVGRFASLAETALSTGRTEALHQELARYRELYGIPAAVIDTSGTVLLGPAGAYQEAARAEPALPRIVTAALAGARSEPSGEWAPWDDSALVVAEPVGRDSEVVGAVVTISDLSKTRCRILVRWARLAGLGLLPLIALVAVAWPVSAWVLRPVRELDAASSRISQGDLTTRADAEAGPVELRRLAESFNTMMDAVENAVQRQRAFVSDASHQLRNPLTSLRLAVESLEPHLRAAGDGRQVYDVAVDELKAMQRMLNSLQASARMESIRTTSPVDLDAVLATRVDRWRALTATAGLTLRVDVPPGLRLLEPSGGLGSILDELISNALRLSDAQVVEVTARVVPGGAGGGHRDGVRVGHGGGAGAGHGDGVCARHGGGAGVGHVGGVCAGHGGGAEAGHVGGVCVGHGGGAGAGRGDASAAGGVVAIAVRDDGQGMDASERAQAIQRFWRSPRHQNVSGTGLGLAICADLVGAAGGELRLEDGLPRPDGSGHGFAAVVTLPVVPRAASSSM</sequence>
<evidence type="ECO:0000256" key="16">
    <source>
        <dbReference type="ARBA" id="ARBA00022989"/>
    </source>
</evidence>
<evidence type="ECO:0000256" key="15">
    <source>
        <dbReference type="ARBA" id="ARBA00022912"/>
    </source>
</evidence>
<dbReference type="GO" id="GO:0005886">
    <property type="term" value="C:plasma membrane"/>
    <property type="evidence" value="ECO:0007669"/>
    <property type="project" value="UniProtKB-SubCell"/>
</dbReference>
<evidence type="ECO:0000256" key="4">
    <source>
        <dbReference type="ARBA" id="ARBA00004651"/>
    </source>
</evidence>
<dbReference type="InterPro" id="IPR003594">
    <property type="entry name" value="HATPase_dom"/>
</dbReference>
<evidence type="ECO:0000256" key="17">
    <source>
        <dbReference type="ARBA" id="ARBA00023012"/>
    </source>
</evidence>
<evidence type="ECO:0000256" key="2">
    <source>
        <dbReference type="ARBA" id="ARBA00001936"/>
    </source>
</evidence>